<evidence type="ECO:0008006" key="3">
    <source>
        <dbReference type="Google" id="ProtNLM"/>
    </source>
</evidence>
<dbReference type="EnsemblBacteria" id="ABX12047">
    <property type="protein sequence ID" value="ABX12047"/>
    <property type="gene ID" value="Nmar_0147"/>
</dbReference>
<reference evidence="1 2" key="1">
    <citation type="journal article" date="2010" name="Proc. Natl. Acad. Sci. U.S.A.">
        <title>Nitrosopumilus maritimus genome reveals unique mechanisms for nitrification and autotrophy in globally distributed marine crenarchaea.</title>
        <authorList>
            <person name="Walker C.B."/>
            <person name="de la Torre J.R."/>
            <person name="Klotz M.G."/>
            <person name="Urakawa H."/>
            <person name="Pinel N."/>
            <person name="Arp D.J."/>
            <person name="Brochier-Armanet C."/>
            <person name="Chain P.S."/>
            <person name="Chan P.P."/>
            <person name="Gollabgir A."/>
            <person name="Hemp J."/>
            <person name="Hugler M."/>
            <person name="Karr E.A."/>
            <person name="Konneke M."/>
            <person name="Shin M."/>
            <person name="Lawton T.J."/>
            <person name="Lowe T."/>
            <person name="Martens-Habbena W."/>
            <person name="Sayavedra-Soto L.A."/>
            <person name="Lang D."/>
            <person name="Sievert S.M."/>
            <person name="Rosenzweig A.C."/>
            <person name="Manning G."/>
            <person name="Stahl D.A."/>
        </authorList>
    </citation>
    <scope>NUCLEOTIDE SEQUENCE [LARGE SCALE GENOMIC DNA]</scope>
    <source>
        <strain evidence="1 2">SCM1</strain>
    </source>
</reference>
<dbReference type="OrthoDB" id="386703at2157"/>
<evidence type="ECO:0000313" key="2">
    <source>
        <dbReference type="Proteomes" id="UP000000792"/>
    </source>
</evidence>
<dbReference type="AlphaFoldDB" id="A9A1S6"/>
<name>A9A1S6_NITMS</name>
<evidence type="ECO:0000313" key="1">
    <source>
        <dbReference type="EMBL" id="ABX12047.1"/>
    </source>
</evidence>
<dbReference type="Gene3D" id="3.40.50.2000">
    <property type="entry name" value="Glycogen Phosphorylase B"/>
    <property type="match status" value="2"/>
</dbReference>
<dbReference type="HOGENOM" id="CLU_635565_0_0_2"/>
<dbReference type="KEGG" id="nmr:Nmar_0147"/>
<gene>
    <name evidence="1" type="ordered locus">Nmar_0147</name>
</gene>
<dbReference type="SUPFAM" id="SSF53756">
    <property type="entry name" value="UDP-Glycosyltransferase/glycogen phosphorylase"/>
    <property type="match status" value="1"/>
</dbReference>
<keyword evidence="2" id="KW-1185">Reference proteome</keyword>
<proteinExistence type="predicted"/>
<organism evidence="1 2">
    <name type="scientific">Nitrosopumilus maritimus (strain SCM1)</name>
    <dbReference type="NCBI Taxonomy" id="436308"/>
    <lineage>
        <taxon>Archaea</taxon>
        <taxon>Nitrososphaerota</taxon>
        <taxon>Nitrososphaeria</taxon>
        <taxon>Nitrosopumilales</taxon>
        <taxon>Nitrosopumilaceae</taxon>
        <taxon>Nitrosopumilus</taxon>
    </lineage>
</organism>
<dbReference type="GeneID" id="5774433"/>
<dbReference type="STRING" id="436308.Nmar_0147"/>
<protein>
    <recommendedName>
        <fullName evidence="3">UDP-N-acetylglucosamine 2-epimerase domain-containing protein</fullName>
    </recommendedName>
</protein>
<accession>A9A1S6</accession>
<dbReference type="EMBL" id="CP000866">
    <property type="protein sequence ID" value="ABX12047.1"/>
    <property type="molecule type" value="Genomic_DNA"/>
</dbReference>
<dbReference type="RefSeq" id="WP_012214534.1">
    <property type="nucleotide sequence ID" value="NC_010085.1"/>
</dbReference>
<sequence>MKILVPTSVLPEKKGLRFNFISNIVDSVRKNNDVKIIWVIYQPDKILKKDTSENQILDIHDFKNAIDLVEKSNPDCIMVGQELEPIQHSLSLAAKKFNVPLISFFYNNFEITNSNMLERKKQLLSYLRIILSSRVPSDSSHKGFLRRFRFILFKLNFLKNTKSSLNMSDFNNFFFVFKELFSYLTKKEIDVNIFPDLFLLPDNSWNKKLLSLGIPEKKFAVVGNPILDELYDKSKIIKQYYKNDKISILIVTDALVEHGIWSRTQMTYFFTALIKQLIKNQNFTFSLKIHPSSENKIIYEKLLNKNNVSSKIYQHENILEIIEKFDIVISYGISTIHTEIALLGMKMLLLDLNFNFPLGYFVKEGIECGNIIKCQNFEYMNKQIKQLVDSKLENFSTFEKERKNLIFGFDGLSSKRAADAVQQILKNRDQL</sequence>
<dbReference type="InParanoid" id="A9A1S6"/>
<dbReference type="Proteomes" id="UP000000792">
    <property type="component" value="Chromosome"/>
</dbReference>